<feature type="compositionally biased region" description="Polar residues" evidence="1">
    <location>
        <begin position="130"/>
        <end position="149"/>
    </location>
</feature>
<organism evidence="2 3">
    <name type="scientific">Glonium stellatum</name>
    <dbReference type="NCBI Taxonomy" id="574774"/>
    <lineage>
        <taxon>Eukaryota</taxon>
        <taxon>Fungi</taxon>
        <taxon>Dikarya</taxon>
        <taxon>Ascomycota</taxon>
        <taxon>Pezizomycotina</taxon>
        <taxon>Dothideomycetes</taxon>
        <taxon>Pleosporomycetidae</taxon>
        <taxon>Gloniales</taxon>
        <taxon>Gloniaceae</taxon>
        <taxon>Glonium</taxon>
    </lineage>
</organism>
<dbReference type="OrthoDB" id="3649979at2759"/>
<feature type="non-terminal residue" evidence="2">
    <location>
        <position position="205"/>
    </location>
</feature>
<dbReference type="Proteomes" id="UP000250140">
    <property type="component" value="Unassembled WGS sequence"/>
</dbReference>
<feature type="compositionally biased region" description="Pro residues" evidence="1">
    <location>
        <begin position="194"/>
        <end position="205"/>
    </location>
</feature>
<dbReference type="EMBL" id="KV750146">
    <property type="protein sequence ID" value="OCL06067.1"/>
    <property type="molecule type" value="Genomic_DNA"/>
</dbReference>
<evidence type="ECO:0000256" key="1">
    <source>
        <dbReference type="SAM" id="MobiDB-lite"/>
    </source>
</evidence>
<reference evidence="2 3" key="1">
    <citation type="journal article" date="2016" name="Nat. Commun.">
        <title>Ectomycorrhizal ecology is imprinted in the genome of the dominant symbiotic fungus Cenococcum geophilum.</title>
        <authorList>
            <consortium name="DOE Joint Genome Institute"/>
            <person name="Peter M."/>
            <person name="Kohler A."/>
            <person name="Ohm R.A."/>
            <person name="Kuo A."/>
            <person name="Krutzmann J."/>
            <person name="Morin E."/>
            <person name="Arend M."/>
            <person name="Barry K.W."/>
            <person name="Binder M."/>
            <person name="Choi C."/>
            <person name="Clum A."/>
            <person name="Copeland A."/>
            <person name="Grisel N."/>
            <person name="Haridas S."/>
            <person name="Kipfer T."/>
            <person name="LaButti K."/>
            <person name="Lindquist E."/>
            <person name="Lipzen A."/>
            <person name="Maire R."/>
            <person name="Meier B."/>
            <person name="Mihaltcheva S."/>
            <person name="Molinier V."/>
            <person name="Murat C."/>
            <person name="Poggeler S."/>
            <person name="Quandt C.A."/>
            <person name="Sperisen C."/>
            <person name="Tritt A."/>
            <person name="Tisserant E."/>
            <person name="Crous P.W."/>
            <person name="Henrissat B."/>
            <person name="Nehls U."/>
            <person name="Egli S."/>
            <person name="Spatafora J.W."/>
            <person name="Grigoriev I.V."/>
            <person name="Martin F.M."/>
        </authorList>
    </citation>
    <scope>NUCLEOTIDE SEQUENCE [LARGE SCALE GENOMIC DNA]</scope>
    <source>
        <strain evidence="2 3">CBS 207.34</strain>
    </source>
</reference>
<feature type="region of interest" description="Disordered" evidence="1">
    <location>
        <begin position="104"/>
        <end position="205"/>
    </location>
</feature>
<evidence type="ECO:0000313" key="3">
    <source>
        <dbReference type="Proteomes" id="UP000250140"/>
    </source>
</evidence>
<gene>
    <name evidence="2" type="ORF">AOQ84DRAFT_378985</name>
</gene>
<dbReference type="AlphaFoldDB" id="A0A8E2EW85"/>
<accession>A0A8E2EW85</accession>
<evidence type="ECO:0000313" key="2">
    <source>
        <dbReference type="EMBL" id="OCL06067.1"/>
    </source>
</evidence>
<protein>
    <submittedName>
        <fullName evidence="2">Uncharacterized protein</fullName>
    </submittedName>
</protein>
<name>A0A8E2EW85_9PEZI</name>
<proteinExistence type="predicted"/>
<keyword evidence="3" id="KW-1185">Reference proteome</keyword>
<sequence length="205" mass="21663">MASFDADLVMESVEAEPKLYRLVGEGLGGTFVWPDEEGKWVRAPRPIGTKGCITCVGVYMQVDANRSFLAHISVDPNVHLSNTPLASRALTNLTIARLQQHAEDNNWPCTRPPPFDSPATAVGSDFGSPPRSQNSEDAASENSSVTLDDNSFIPAANHAISPAGEPDAFPSAHLNQDLGLGLGPDPTTNQPSAPLSPPTDPSTPP</sequence>